<protein>
    <submittedName>
        <fullName evidence="1">Uncharacterized protein</fullName>
    </submittedName>
</protein>
<gene>
    <name evidence="1" type="ORF">HaLaN_30277</name>
</gene>
<evidence type="ECO:0000313" key="2">
    <source>
        <dbReference type="Proteomes" id="UP000485058"/>
    </source>
</evidence>
<dbReference type="Proteomes" id="UP000485058">
    <property type="component" value="Unassembled WGS sequence"/>
</dbReference>
<accession>A0A6A0AEE4</accession>
<dbReference type="EMBL" id="BLLF01005494">
    <property type="protein sequence ID" value="GFH31270.1"/>
    <property type="molecule type" value="Genomic_DNA"/>
</dbReference>
<feature type="non-terminal residue" evidence="1">
    <location>
        <position position="1"/>
    </location>
</feature>
<dbReference type="AlphaFoldDB" id="A0A6A0AEE4"/>
<evidence type="ECO:0000313" key="1">
    <source>
        <dbReference type="EMBL" id="GFH31270.1"/>
    </source>
</evidence>
<sequence>MLEENSGSSSCGQPGGWEADVVAIDVNQVHGSVQVANRVYAHNFQHQPLTRDLNQASRVHTATGGG</sequence>
<proteinExistence type="predicted"/>
<name>A0A6A0AEE4_HAELA</name>
<organism evidence="1 2">
    <name type="scientific">Haematococcus lacustris</name>
    <name type="common">Green alga</name>
    <name type="synonym">Haematococcus pluvialis</name>
    <dbReference type="NCBI Taxonomy" id="44745"/>
    <lineage>
        <taxon>Eukaryota</taxon>
        <taxon>Viridiplantae</taxon>
        <taxon>Chlorophyta</taxon>
        <taxon>core chlorophytes</taxon>
        <taxon>Chlorophyceae</taxon>
        <taxon>CS clade</taxon>
        <taxon>Chlamydomonadales</taxon>
        <taxon>Haematococcaceae</taxon>
        <taxon>Haematococcus</taxon>
    </lineage>
</organism>
<comment type="caution">
    <text evidence="1">The sequence shown here is derived from an EMBL/GenBank/DDBJ whole genome shotgun (WGS) entry which is preliminary data.</text>
</comment>
<keyword evidence="2" id="KW-1185">Reference proteome</keyword>
<reference evidence="1 2" key="1">
    <citation type="submission" date="2020-02" db="EMBL/GenBank/DDBJ databases">
        <title>Draft genome sequence of Haematococcus lacustris strain NIES-144.</title>
        <authorList>
            <person name="Morimoto D."/>
            <person name="Nakagawa S."/>
            <person name="Yoshida T."/>
            <person name="Sawayama S."/>
        </authorList>
    </citation>
    <scope>NUCLEOTIDE SEQUENCE [LARGE SCALE GENOMIC DNA]</scope>
    <source>
        <strain evidence="1 2">NIES-144</strain>
    </source>
</reference>